<sequence length="96" mass="10678">MAPVDVPAEGRIEHDALLDAVSAQCLELQPKLAAYLVLFGKEDLIRRLVATVCNDSPPRFPSNERVSRSVSLCNRKVLEKLVLLLLSTCFRRCLGK</sequence>
<reference evidence="1 2" key="1">
    <citation type="submission" date="2014-04" db="EMBL/GenBank/DDBJ databases">
        <authorList>
            <consortium name="DOE Joint Genome Institute"/>
            <person name="Kuo A."/>
            <person name="Kohler A."/>
            <person name="Nagy L.G."/>
            <person name="Floudas D."/>
            <person name="Copeland A."/>
            <person name="Barry K.W."/>
            <person name="Cichocki N."/>
            <person name="Veneault-Fourrey C."/>
            <person name="LaButti K."/>
            <person name="Lindquist E.A."/>
            <person name="Lipzen A."/>
            <person name="Lundell T."/>
            <person name="Morin E."/>
            <person name="Murat C."/>
            <person name="Sun H."/>
            <person name="Tunlid A."/>
            <person name="Henrissat B."/>
            <person name="Grigoriev I.V."/>
            <person name="Hibbett D.S."/>
            <person name="Martin F."/>
            <person name="Nordberg H.P."/>
            <person name="Cantor M.N."/>
            <person name="Hua S.X."/>
        </authorList>
    </citation>
    <scope>NUCLEOTIDE SEQUENCE [LARGE SCALE GENOMIC DNA]</scope>
    <source>
        <strain evidence="1 2">LaAM-08-1</strain>
    </source>
</reference>
<dbReference type="HOGENOM" id="CLU_156701_0_0_1"/>
<keyword evidence="2" id="KW-1185">Reference proteome</keyword>
<gene>
    <name evidence="1" type="ORF">K443DRAFT_147893</name>
</gene>
<dbReference type="AlphaFoldDB" id="A0A0C9XDL5"/>
<name>A0A0C9XDL5_9AGAR</name>
<protein>
    <submittedName>
        <fullName evidence="1">Uncharacterized protein</fullName>
    </submittedName>
</protein>
<dbReference type="Proteomes" id="UP000054477">
    <property type="component" value="Unassembled WGS sequence"/>
</dbReference>
<proteinExistence type="predicted"/>
<dbReference type="OrthoDB" id="10409460at2759"/>
<dbReference type="EMBL" id="KN838536">
    <property type="protein sequence ID" value="KIK10375.1"/>
    <property type="molecule type" value="Genomic_DNA"/>
</dbReference>
<accession>A0A0C9XDL5</accession>
<organism evidence="1 2">
    <name type="scientific">Laccaria amethystina LaAM-08-1</name>
    <dbReference type="NCBI Taxonomy" id="1095629"/>
    <lineage>
        <taxon>Eukaryota</taxon>
        <taxon>Fungi</taxon>
        <taxon>Dikarya</taxon>
        <taxon>Basidiomycota</taxon>
        <taxon>Agaricomycotina</taxon>
        <taxon>Agaricomycetes</taxon>
        <taxon>Agaricomycetidae</taxon>
        <taxon>Agaricales</taxon>
        <taxon>Agaricineae</taxon>
        <taxon>Hydnangiaceae</taxon>
        <taxon>Laccaria</taxon>
    </lineage>
</organism>
<evidence type="ECO:0000313" key="1">
    <source>
        <dbReference type="EMBL" id="KIK10375.1"/>
    </source>
</evidence>
<evidence type="ECO:0000313" key="2">
    <source>
        <dbReference type="Proteomes" id="UP000054477"/>
    </source>
</evidence>
<reference evidence="2" key="2">
    <citation type="submission" date="2015-01" db="EMBL/GenBank/DDBJ databases">
        <title>Evolutionary Origins and Diversification of the Mycorrhizal Mutualists.</title>
        <authorList>
            <consortium name="DOE Joint Genome Institute"/>
            <consortium name="Mycorrhizal Genomics Consortium"/>
            <person name="Kohler A."/>
            <person name="Kuo A."/>
            <person name="Nagy L.G."/>
            <person name="Floudas D."/>
            <person name="Copeland A."/>
            <person name="Barry K.W."/>
            <person name="Cichocki N."/>
            <person name="Veneault-Fourrey C."/>
            <person name="LaButti K."/>
            <person name="Lindquist E.A."/>
            <person name="Lipzen A."/>
            <person name="Lundell T."/>
            <person name="Morin E."/>
            <person name="Murat C."/>
            <person name="Riley R."/>
            <person name="Ohm R."/>
            <person name="Sun H."/>
            <person name="Tunlid A."/>
            <person name="Henrissat B."/>
            <person name="Grigoriev I.V."/>
            <person name="Hibbett D.S."/>
            <person name="Martin F."/>
        </authorList>
    </citation>
    <scope>NUCLEOTIDE SEQUENCE [LARGE SCALE GENOMIC DNA]</scope>
    <source>
        <strain evidence="2">LaAM-08-1</strain>
    </source>
</reference>